<dbReference type="InterPro" id="IPR013655">
    <property type="entry name" value="PAS_fold_3"/>
</dbReference>
<dbReference type="Gene3D" id="3.30.450.40">
    <property type="match status" value="1"/>
</dbReference>
<organism evidence="3 4">
    <name type="scientific">Chryseolinea lacunae</name>
    <dbReference type="NCBI Taxonomy" id="2801331"/>
    <lineage>
        <taxon>Bacteria</taxon>
        <taxon>Pseudomonadati</taxon>
        <taxon>Bacteroidota</taxon>
        <taxon>Cytophagia</taxon>
        <taxon>Cytophagales</taxon>
        <taxon>Fulvivirgaceae</taxon>
        <taxon>Chryseolinea</taxon>
    </lineage>
</organism>
<evidence type="ECO:0000259" key="2">
    <source>
        <dbReference type="PROSITE" id="PS50112"/>
    </source>
</evidence>
<feature type="coiled-coil region" evidence="1">
    <location>
        <begin position="473"/>
        <end position="527"/>
    </location>
</feature>
<keyword evidence="1" id="KW-0175">Coiled coil</keyword>
<dbReference type="PROSITE" id="PS50112">
    <property type="entry name" value="PAS"/>
    <property type="match status" value="2"/>
</dbReference>
<comment type="caution">
    <text evidence="3">The sequence shown here is derived from an EMBL/GenBank/DDBJ whole genome shotgun (WGS) entry which is preliminary data.</text>
</comment>
<evidence type="ECO:0000256" key="1">
    <source>
        <dbReference type="SAM" id="Coils"/>
    </source>
</evidence>
<evidence type="ECO:0000313" key="4">
    <source>
        <dbReference type="Proteomes" id="UP000613030"/>
    </source>
</evidence>
<dbReference type="SUPFAM" id="SSF55781">
    <property type="entry name" value="GAF domain-like"/>
    <property type="match status" value="1"/>
</dbReference>
<feature type="domain" description="PAS" evidence="2">
    <location>
        <begin position="361"/>
        <end position="407"/>
    </location>
</feature>
<gene>
    <name evidence="3" type="ORF">JI741_09240</name>
</gene>
<dbReference type="Pfam" id="PF13426">
    <property type="entry name" value="PAS_9"/>
    <property type="match status" value="1"/>
</dbReference>
<name>A0ABS1KPL8_9BACT</name>
<dbReference type="InterPro" id="IPR000014">
    <property type="entry name" value="PAS"/>
</dbReference>
<dbReference type="InterPro" id="IPR001610">
    <property type="entry name" value="PAC"/>
</dbReference>
<dbReference type="PANTHER" id="PTHR44757:SF2">
    <property type="entry name" value="BIOFILM ARCHITECTURE MAINTENANCE PROTEIN MBAA"/>
    <property type="match status" value="1"/>
</dbReference>
<dbReference type="Pfam" id="PF13185">
    <property type="entry name" value="GAF_2"/>
    <property type="match status" value="1"/>
</dbReference>
<dbReference type="SUPFAM" id="SSF55785">
    <property type="entry name" value="PYP-like sensor domain (PAS domain)"/>
    <property type="match status" value="2"/>
</dbReference>
<dbReference type="PANTHER" id="PTHR44757">
    <property type="entry name" value="DIGUANYLATE CYCLASE DGCP"/>
    <property type="match status" value="1"/>
</dbReference>
<dbReference type="EMBL" id="JAERRB010000003">
    <property type="protein sequence ID" value="MBL0741404.1"/>
    <property type="molecule type" value="Genomic_DNA"/>
</dbReference>
<accession>A0ABS1KPL8</accession>
<keyword evidence="4" id="KW-1185">Reference proteome</keyword>
<dbReference type="SMART" id="SM00086">
    <property type="entry name" value="PAC"/>
    <property type="match status" value="2"/>
</dbReference>
<dbReference type="SMART" id="SM00065">
    <property type="entry name" value="GAF"/>
    <property type="match status" value="1"/>
</dbReference>
<sequence>MKTHIKKTLPPILLSVIVLCLLATESLGNFNSPWLMSSSAIVVVSMVALCLHQKIKNEKQLLQAFQTVEDLVSSFLFNRGKNRTETALEDLESELKKATRFIKDIGEGKFDTDYAGMTLELNELNQNNLSGELLHMKRQMQHVAEEERQRTWVATGLARFSEIVRQQNKLIDDVLNQFISELVKYMGANQGGIFIVDDEDPKNIVLELRGCYAYGRRKFIERTITPGEGLVGQAYIEGDTIYLTDVPKNYVSITSGLGEATPRCVILVPLKNHDTIEGIIEVATFEVWKKHEMDFLSRVGEILGSAISGIKVNEVTKKLLADSREQAEQLRAQEEELRQNLEEINATQEAVERKSREAMIHNTKLNAILESAVDTIITLNEDGQIDSINRAGIELFGYAENEIIGKNINAIVKQSQQDIHDQFRVNNFEIAITNCIGQTCKMVAVRKSGSSLPIELAVNVANIGGKKIFTGILRDISERIKAENNQLQYIEELRAQEEELKQNMEELQATQEEIQRQMLETAKLNRELDARVAALNTSTIMSESDLYGNILYVNDKFCEVSQYSREELIGKPHKVVRHEHMPKEVFKLMWETIKAGKVFRGIVKNRKKDGSHYWVDAIISPVLDDERKPIKYIGVRYVIENDVLGEKLFYDQLLALGLLDKNIKSHELQLAHV</sequence>
<dbReference type="Pfam" id="PF08447">
    <property type="entry name" value="PAS_3"/>
    <property type="match status" value="1"/>
</dbReference>
<feature type="coiled-coil region" evidence="1">
    <location>
        <begin position="313"/>
        <end position="357"/>
    </location>
</feature>
<dbReference type="Gene3D" id="3.30.450.20">
    <property type="entry name" value="PAS domain"/>
    <property type="match status" value="2"/>
</dbReference>
<evidence type="ECO:0000313" key="3">
    <source>
        <dbReference type="EMBL" id="MBL0741404.1"/>
    </source>
</evidence>
<dbReference type="RefSeq" id="WP_202008785.1">
    <property type="nucleotide sequence ID" value="NZ_JAERRB010000003.1"/>
</dbReference>
<proteinExistence type="predicted"/>
<dbReference type="InterPro" id="IPR029016">
    <property type="entry name" value="GAF-like_dom_sf"/>
</dbReference>
<dbReference type="SMART" id="SM00091">
    <property type="entry name" value="PAS"/>
    <property type="match status" value="2"/>
</dbReference>
<dbReference type="InterPro" id="IPR003018">
    <property type="entry name" value="GAF"/>
</dbReference>
<reference evidence="3 4" key="1">
    <citation type="submission" date="2021-01" db="EMBL/GenBank/DDBJ databases">
        <title>Chryseolinea sp. Jin1 Genome sequencing and assembly.</title>
        <authorList>
            <person name="Kim I."/>
        </authorList>
    </citation>
    <scope>NUCLEOTIDE SEQUENCE [LARGE SCALE GENOMIC DNA]</scope>
    <source>
        <strain evidence="3 4">Jin1</strain>
    </source>
</reference>
<dbReference type="Proteomes" id="UP000613030">
    <property type="component" value="Unassembled WGS sequence"/>
</dbReference>
<dbReference type="InterPro" id="IPR052155">
    <property type="entry name" value="Biofilm_reg_signaling"/>
</dbReference>
<dbReference type="InterPro" id="IPR035965">
    <property type="entry name" value="PAS-like_dom_sf"/>
</dbReference>
<protein>
    <submittedName>
        <fullName evidence="3">PAS domain S-box protein</fullName>
    </submittedName>
</protein>
<dbReference type="CDD" id="cd00130">
    <property type="entry name" value="PAS"/>
    <property type="match status" value="2"/>
</dbReference>
<dbReference type="NCBIfam" id="TIGR00229">
    <property type="entry name" value="sensory_box"/>
    <property type="match status" value="2"/>
</dbReference>
<feature type="domain" description="PAS" evidence="2">
    <location>
        <begin position="545"/>
        <end position="571"/>
    </location>
</feature>